<keyword evidence="8 12" id="KW-0521">NADP</keyword>
<feature type="domain" description="ACT" evidence="14">
    <location>
        <begin position="360"/>
        <end position="437"/>
    </location>
</feature>
<dbReference type="Proteomes" id="UP000016762">
    <property type="component" value="Unassembled WGS sequence"/>
</dbReference>
<dbReference type="GO" id="GO:0050661">
    <property type="term" value="F:NADP binding"/>
    <property type="evidence" value="ECO:0007669"/>
    <property type="project" value="InterPro"/>
</dbReference>
<dbReference type="PATRIC" id="fig|1397666.3.peg.422"/>
<dbReference type="RefSeq" id="WP_021776529.1">
    <property type="nucleotide sequence ID" value="NZ_AWXE01000001.1"/>
</dbReference>
<evidence type="ECO:0000256" key="2">
    <source>
        <dbReference type="ARBA" id="ARBA00005062"/>
    </source>
</evidence>
<evidence type="ECO:0000256" key="1">
    <source>
        <dbReference type="ARBA" id="ARBA00005056"/>
    </source>
</evidence>
<evidence type="ECO:0000256" key="8">
    <source>
        <dbReference type="ARBA" id="ARBA00022857"/>
    </source>
</evidence>
<dbReference type="PANTHER" id="PTHR43331">
    <property type="entry name" value="HOMOSERINE DEHYDROGENASE"/>
    <property type="match status" value="1"/>
</dbReference>
<dbReference type="Pfam" id="PF03447">
    <property type="entry name" value="NAD_binding_3"/>
    <property type="match status" value="1"/>
</dbReference>
<gene>
    <name evidence="15" type="ORF">RS24_00480</name>
</gene>
<proteinExistence type="inferred from homology"/>
<comment type="similarity">
    <text evidence="3 13">Belongs to the homoserine dehydrogenase family.</text>
</comment>
<comment type="caution">
    <text evidence="15">The sequence shown here is derived from an EMBL/GenBank/DDBJ whole genome shotgun (WGS) entry which is preliminary data.</text>
</comment>
<dbReference type="SUPFAM" id="SSF55347">
    <property type="entry name" value="Glyceraldehyde-3-phosphate dehydrogenase-like, C-terminal domain"/>
    <property type="match status" value="1"/>
</dbReference>
<dbReference type="SUPFAM" id="SSF55021">
    <property type="entry name" value="ACT-like"/>
    <property type="match status" value="1"/>
</dbReference>
<sequence length="438" mass="46361">MDSLKIGIAGVGTVGTCVVVKLLGGAVKDTTITRLAARDINKDRGFKMPESQWTQNALDLADEDDVDVLVELIGGADGTALDLVRAALANKKHIVTANKALLAKHGVELAELAEKNNCILKYEAAVAGGIPVIKALSEGLAANNIFRINGILNGTCNFILTEMETKGAGYEETLSIAQELGYAEDDPTFDVEGIDAAQKLSLLSAIAFGQKPNENDVLTRGISDVAAIDFEFAKGFEAVIRLIARAEKKIKSESSSASISGTSGEVVQVVEPCLVRKTSVLSGISGVTNAVQFETDMVDVILQGPGAGGEATASAVLADIADLSQFMKSGMRVTPHVFGRSVSELVASQSETEVMPSQWYIRLNLKDAPGSMAKVTSILAEHDVSIEEAVQRGPQNGEDHRPVVFITHKCEKSAIKNALVALEAIDVIAKDVNYMPVI</sequence>
<feature type="binding site" evidence="12">
    <location>
        <position position="99"/>
    </location>
    <ligand>
        <name>NADPH</name>
        <dbReference type="ChEBI" id="CHEBI:57783"/>
    </ligand>
</feature>
<dbReference type="Pfam" id="PF01842">
    <property type="entry name" value="ACT"/>
    <property type="match status" value="1"/>
</dbReference>
<keyword evidence="7" id="KW-0791">Threonine biosynthesis</keyword>
<keyword evidence="16" id="KW-1185">Reference proteome</keyword>
<dbReference type="GO" id="GO:0004412">
    <property type="term" value="F:homoserine dehydrogenase activity"/>
    <property type="evidence" value="ECO:0007669"/>
    <property type="project" value="UniProtKB-EC"/>
</dbReference>
<evidence type="ECO:0000256" key="11">
    <source>
        <dbReference type="PIRSR" id="PIRSR000098-1"/>
    </source>
</evidence>
<dbReference type="GO" id="GO:0016787">
    <property type="term" value="F:hydrolase activity"/>
    <property type="evidence" value="ECO:0007669"/>
    <property type="project" value="UniProtKB-KW"/>
</dbReference>
<dbReference type="PANTHER" id="PTHR43331:SF1">
    <property type="entry name" value="HOMOSERINE DEHYDROGENASE"/>
    <property type="match status" value="1"/>
</dbReference>
<evidence type="ECO:0000256" key="3">
    <source>
        <dbReference type="ARBA" id="ARBA00006753"/>
    </source>
</evidence>
<evidence type="ECO:0000256" key="7">
    <source>
        <dbReference type="ARBA" id="ARBA00022697"/>
    </source>
</evidence>
<evidence type="ECO:0000256" key="13">
    <source>
        <dbReference type="RuleBase" id="RU004171"/>
    </source>
</evidence>
<comment type="pathway">
    <text evidence="2">Amino-acid biosynthesis; L-methionine biosynthesis via de novo pathway; L-homoserine from L-aspartate: step 3/3.</text>
</comment>
<keyword evidence="9" id="KW-0560">Oxidoreductase</keyword>
<feature type="binding site" evidence="12">
    <location>
        <position position="184"/>
    </location>
    <ligand>
        <name>L-homoserine</name>
        <dbReference type="ChEBI" id="CHEBI:57476"/>
    </ligand>
</feature>
<dbReference type="EMBL" id="AWXE01000001">
    <property type="protein sequence ID" value="ERL47511.1"/>
    <property type="molecule type" value="Genomic_DNA"/>
</dbReference>
<dbReference type="CDD" id="cd04881">
    <property type="entry name" value="ACT_HSDH-Hom"/>
    <property type="match status" value="1"/>
</dbReference>
<dbReference type="STRING" id="1397666.RS24_00480"/>
<keyword evidence="10" id="KW-0486">Methionine biosynthesis</keyword>
<evidence type="ECO:0000256" key="6">
    <source>
        <dbReference type="ARBA" id="ARBA00022605"/>
    </source>
</evidence>
<dbReference type="PIRSF" id="PIRSF000098">
    <property type="entry name" value="Homoser_dehydrog"/>
    <property type="match status" value="1"/>
</dbReference>
<keyword evidence="15" id="KW-0378">Hydrolase</keyword>
<organism evidence="15 16">
    <name type="scientific">Candidatus Micropelagius thuwalensis</name>
    <dbReference type="NCBI Taxonomy" id="1397666"/>
    <lineage>
        <taxon>Bacteria</taxon>
        <taxon>Pseudomonadati</taxon>
        <taxon>Pseudomonadota</taxon>
        <taxon>Alphaproteobacteria</taxon>
        <taxon>PS1 clade</taxon>
        <taxon>Candidatus Micropelagius</taxon>
    </lineage>
</organism>
<evidence type="ECO:0000259" key="14">
    <source>
        <dbReference type="PROSITE" id="PS51671"/>
    </source>
</evidence>
<dbReference type="InterPro" id="IPR019811">
    <property type="entry name" value="HDH_CS"/>
</dbReference>
<name>U2XX90_9PROT</name>
<feature type="active site" description="Proton donor" evidence="11">
    <location>
        <position position="199"/>
    </location>
</feature>
<dbReference type="UniPathway" id="UPA00051">
    <property type="reaction ID" value="UER00465"/>
</dbReference>
<dbReference type="eggNOG" id="COG0460">
    <property type="taxonomic scope" value="Bacteria"/>
</dbReference>
<protein>
    <recommendedName>
        <fullName evidence="5">Homoserine dehydrogenase</fullName>
        <ecNumber evidence="4">1.1.1.3</ecNumber>
    </recommendedName>
</protein>
<dbReference type="PROSITE" id="PS51671">
    <property type="entry name" value="ACT"/>
    <property type="match status" value="1"/>
</dbReference>
<reference evidence="15 16" key="1">
    <citation type="journal article" date="2014" name="FEMS Microbiol. Ecol.">
        <title>Genomic differentiation among two strains of the PS1 clade isolated from geographically separated marine habitats.</title>
        <authorList>
            <person name="Jimenez-Infante F."/>
            <person name="Ngugi D.K."/>
            <person name="Alam I."/>
            <person name="Rashid M."/>
            <person name="Baalawi W."/>
            <person name="Kamau A.A."/>
            <person name="Bajic V.B."/>
            <person name="Stingl U."/>
        </authorList>
    </citation>
    <scope>NUCLEOTIDE SEQUENCE [LARGE SCALE GENOMIC DNA]</scope>
    <source>
        <strain evidence="15 16">RS24</strain>
    </source>
</reference>
<feature type="binding site" evidence="12">
    <location>
        <begin position="9"/>
        <end position="16"/>
    </location>
    <ligand>
        <name>NADP(+)</name>
        <dbReference type="ChEBI" id="CHEBI:58349"/>
    </ligand>
</feature>
<dbReference type="InterPro" id="IPR036291">
    <property type="entry name" value="NAD(P)-bd_dom_sf"/>
</dbReference>
<evidence type="ECO:0000313" key="16">
    <source>
        <dbReference type="Proteomes" id="UP000016762"/>
    </source>
</evidence>
<dbReference type="UniPathway" id="UPA00050">
    <property type="reaction ID" value="UER00063"/>
</dbReference>
<dbReference type="GO" id="GO:0009086">
    <property type="term" value="P:methionine biosynthetic process"/>
    <property type="evidence" value="ECO:0007669"/>
    <property type="project" value="UniProtKB-KW"/>
</dbReference>
<dbReference type="SUPFAM" id="SSF51735">
    <property type="entry name" value="NAD(P)-binding Rossmann-fold domains"/>
    <property type="match status" value="1"/>
</dbReference>
<accession>U2XX90</accession>
<dbReference type="InterPro" id="IPR016204">
    <property type="entry name" value="HDH"/>
</dbReference>
<evidence type="ECO:0000313" key="15">
    <source>
        <dbReference type="EMBL" id="ERL47511.1"/>
    </source>
</evidence>
<dbReference type="Gene3D" id="3.30.70.260">
    <property type="match status" value="1"/>
</dbReference>
<dbReference type="EC" id="1.1.1.3" evidence="4"/>
<dbReference type="PROSITE" id="PS01042">
    <property type="entry name" value="HOMOSER_DHGENASE"/>
    <property type="match status" value="1"/>
</dbReference>
<dbReference type="OrthoDB" id="9808167at2"/>
<evidence type="ECO:0000256" key="9">
    <source>
        <dbReference type="ARBA" id="ARBA00023002"/>
    </source>
</evidence>
<dbReference type="InterPro" id="IPR045865">
    <property type="entry name" value="ACT-like_dom_sf"/>
</dbReference>
<dbReference type="Pfam" id="PF00742">
    <property type="entry name" value="Homoserine_dh"/>
    <property type="match status" value="1"/>
</dbReference>
<dbReference type="Gene3D" id="3.40.50.720">
    <property type="entry name" value="NAD(P)-binding Rossmann-like Domain"/>
    <property type="match status" value="1"/>
</dbReference>
<evidence type="ECO:0000256" key="10">
    <source>
        <dbReference type="ARBA" id="ARBA00023167"/>
    </source>
</evidence>
<evidence type="ECO:0000256" key="4">
    <source>
        <dbReference type="ARBA" id="ARBA00013213"/>
    </source>
</evidence>
<comment type="pathway">
    <text evidence="1">Amino-acid biosynthesis; L-threonine biosynthesis; L-threonine from L-aspartate: step 3/5.</text>
</comment>
<dbReference type="NCBIfam" id="NF004976">
    <property type="entry name" value="PRK06349.1"/>
    <property type="match status" value="1"/>
</dbReference>
<dbReference type="InterPro" id="IPR001342">
    <property type="entry name" value="HDH_cat"/>
</dbReference>
<dbReference type="GO" id="GO:0009088">
    <property type="term" value="P:threonine biosynthetic process"/>
    <property type="evidence" value="ECO:0007669"/>
    <property type="project" value="UniProtKB-UniPathway"/>
</dbReference>
<dbReference type="Gene3D" id="3.30.360.10">
    <property type="entry name" value="Dihydrodipicolinate Reductase, domain 2"/>
    <property type="match status" value="1"/>
</dbReference>
<evidence type="ECO:0000256" key="5">
    <source>
        <dbReference type="ARBA" id="ARBA00013376"/>
    </source>
</evidence>
<keyword evidence="6" id="KW-0028">Amino-acid biosynthesis</keyword>
<dbReference type="FunFam" id="3.30.360.10:FF:000005">
    <property type="entry name" value="Homoserine dehydrogenase"/>
    <property type="match status" value="1"/>
</dbReference>
<evidence type="ECO:0000256" key="12">
    <source>
        <dbReference type="PIRSR" id="PIRSR000098-2"/>
    </source>
</evidence>
<dbReference type="InterPro" id="IPR005106">
    <property type="entry name" value="Asp/hSer_DH_NAD-bd"/>
</dbReference>
<dbReference type="AlphaFoldDB" id="U2XX90"/>
<dbReference type="InterPro" id="IPR002912">
    <property type="entry name" value="ACT_dom"/>
</dbReference>